<dbReference type="EMBL" id="HE577329">
    <property type="protein sequence ID" value="CCD02021.1"/>
    <property type="molecule type" value="Genomic_DNA"/>
</dbReference>
<proteinExistence type="predicted"/>
<keyword evidence="2" id="KW-1185">Reference proteome</keyword>
<dbReference type="RefSeq" id="WP_014242355.1">
    <property type="nucleotide sequence ID" value="NC_016618.1"/>
</dbReference>
<sequence length="74" mass="8096">MDDYNITMRLGDEWSATDCFADAKSALVACDVLTKYLTDLRESENQNAAECKAASDLRNILRDHIARGVTNAGG</sequence>
<dbReference type="Proteomes" id="UP000007319">
    <property type="component" value="Plasmid AZOBR_p2"/>
</dbReference>
<keyword evidence="1" id="KW-0614">Plasmid</keyword>
<evidence type="ECO:0000313" key="2">
    <source>
        <dbReference type="Proteomes" id="UP000007319"/>
    </source>
</evidence>
<gene>
    <name evidence="1" type="ORF">AZOBR_p270217</name>
</gene>
<dbReference type="KEGG" id="abs:AZOBR_p270217"/>
<accession>A0A9P1JY46</accession>
<dbReference type="AlphaFoldDB" id="A0A9P1JY46"/>
<protein>
    <submittedName>
        <fullName evidence="1">Uncharacterized protein</fullName>
    </submittedName>
</protein>
<reference evidence="1 2" key="1">
    <citation type="journal article" date="2011" name="PLoS Genet.">
        <title>Azospirillum genomes reveal transition of bacteria from aquatic to terrestrial environments.</title>
        <authorList>
            <person name="Wisniewski-Dye F."/>
            <person name="Borziak K."/>
            <person name="Khalsa-Moyers G."/>
            <person name="Alexandre G."/>
            <person name="Sukharnikov L.O."/>
            <person name="Wuichet K."/>
            <person name="Hurst G.B."/>
            <person name="McDonald W.H."/>
            <person name="Robertson J.S."/>
            <person name="Barbe V."/>
            <person name="Calteau A."/>
            <person name="Rouy Z."/>
            <person name="Mangenot S."/>
            <person name="Prigent-Combaret C."/>
            <person name="Normand P."/>
            <person name="Boyer M."/>
            <person name="Siguier P."/>
            <person name="Dessaux Y."/>
            <person name="Elmerich C."/>
            <person name="Condemine G."/>
            <person name="Krishnen G."/>
            <person name="Kennedy I."/>
            <person name="Paterson A.H."/>
            <person name="Gonzalez V."/>
            <person name="Mavingui P."/>
            <person name="Zhulin I.B."/>
        </authorList>
    </citation>
    <scope>NUCLEOTIDE SEQUENCE [LARGE SCALE GENOMIC DNA]</scope>
    <source>
        <strain evidence="1 2">Sp245</strain>
    </source>
</reference>
<organism evidence="1 2">
    <name type="scientific">Azospirillum baldaniorum</name>
    <dbReference type="NCBI Taxonomy" id="1064539"/>
    <lineage>
        <taxon>Bacteria</taxon>
        <taxon>Pseudomonadati</taxon>
        <taxon>Pseudomonadota</taxon>
        <taxon>Alphaproteobacteria</taxon>
        <taxon>Rhodospirillales</taxon>
        <taxon>Azospirillaceae</taxon>
        <taxon>Azospirillum</taxon>
    </lineage>
</organism>
<geneLocation type="plasmid" evidence="1 2">
    <name>AZOBR_p2</name>
</geneLocation>
<evidence type="ECO:0000313" key="1">
    <source>
        <dbReference type="EMBL" id="CCD02021.1"/>
    </source>
</evidence>
<name>A0A9P1JY46_9PROT</name>